<gene>
    <name evidence="2" type="ORF">GMARGA_LOCUS8168</name>
</gene>
<evidence type="ECO:0000256" key="1">
    <source>
        <dbReference type="SAM" id="Phobius"/>
    </source>
</evidence>
<accession>A0ABN7ULQ6</accession>
<comment type="caution">
    <text evidence="2">The sequence shown here is derived from an EMBL/GenBank/DDBJ whole genome shotgun (WGS) entry which is preliminary data.</text>
</comment>
<feature type="transmembrane region" description="Helical" evidence="1">
    <location>
        <begin position="12"/>
        <end position="33"/>
    </location>
</feature>
<dbReference type="EMBL" id="CAJVQB010004128">
    <property type="protein sequence ID" value="CAG8627749.1"/>
    <property type="molecule type" value="Genomic_DNA"/>
</dbReference>
<organism evidence="2 3">
    <name type="scientific">Gigaspora margarita</name>
    <dbReference type="NCBI Taxonomy" id="4874"/>
    <lineage>
        <taxon>Eukaryota</taxon>
        <taxon>Fungi</taxon>
        <taxon>Fungi incertae sedis</taxon>
        <taxon>Mucoromycota</taxon>
        <taxon>Glomeromycotina</taxon>
        <taxon>Glomeromycetes</taxon>
        <taxon>Diversisporales</taxon>
        <taxon>Gigasporaceae</taxon>
        <taxon>Gigaspora</taxon>
    </lineage>
</organism>
<keyword evidence="1" id="KW-1133">Transmembrane helix</keyword>
<protein>
    <submittedName>
        <fullName evidence="2">17391_t:CDS:1</fullName>
    </submittedName>
</protein>
<proteinExistence type="predicted"/>
<evidence type="ECO:0000313" key="2">
    <source>
        <dbReference type="EMBL" id="CAG8627749.1"/>
    </source>
</evidence>
<keyword evidence="1" id="KW-0812">Transmembrane</keyword>
<reference evidence="2 3" key="1">
    <citation type="submission" date="2021-06" db="EMBL/GenBank/DDBJ databases">
        <authorList>
            <person name="Kallberg Y."/>
            <person name="Tangrot J."/>
            <person name="Rosling A."/>
        </authorList>
    </citation>
    <scope>NUCLEOTIDE SEQUENCE [LARGE SCALE GENOMIC DNA]</scope>
    <source>
        <strain evidence="2 3">120-4 pot B 10/14</strain>
    </source>
</reference>
<feature type="non-terminal residue" evidence="2">
    <location>
        <position position="63"/>
    </location>
</feature>
<keyword evidence="3" id="KW-1185">Reference proteome</keyword>
<dbReference type="Proteomes" id="UP000789901">
    <property type="component" value="Unassembled WGS sequence"/>
</dbReference>
<keyword evidence="1" id="KW-0472">Membrane</keyword>
<evidence type="ECO:0000313" key="3">
    <source>
        <dbReference type="Proteomes" id="UP000789901"/>
    </source>
</evidence>
<name>A0ABN7ULQ6_GIGMA</name>
<sequence>MRRNGGHFRDHVSLKCALLRLLLCAISIVLAFLKDSFNPIGNVVMVINPAASDALVQQVVRPP</sequence>